<evidence type="ECO:0000313" key="1">
    <source>
        <dbReference type="EMBL" id="NUV27530.1"/>
    </source>
</evidence>
<dbReference type="Proteomes" id="UP000540128">
    <property type="component" value="Unassembled WGS sequence"/>
</dbReference>
<evidence type="ECO:0000313" key="2">
    <source>
        <dbReference type="Proteomes" id="UP000540128"/>
    </source>
</evidence>
<protein>
    <submittedName>
        <fullName evidence="1">Uncharacterized protein</fullName>
    </submittedName>
</protein>
<proteinExistence type="predicted"/>
<sequence>MAERKLVWHAGQEKVMDSRGGTVDIRAEWLDRRLAFTYALIGDAPVPR</sequence>
<dbReference type="AlphaFoldDB" id="A0A7Y6C6G1"/>
<comment type="caution">
    <text evidence="1">The sequence shown here is derived from an EMBL/GenBank/DDBJ whole genome shotgun (WGS) entry which is preliminary data.</text>
</comment>
<reference evidence="1 2" key="1">
    <citation type="submission" date="2020-03" db="EMBL/GenBank/DDBJ databases">
        <title>Complete genome sequence of sixteen Streptomyces strains facilitates identification of candidate genes involved in plant growth-promotion in grain legumes and cereals.</title>
        <authorList>
            <person name="Gopalakrishnan S."/>
            <person name="Thakur V."/>
            <person name="Saxena R."/>
            <person name="Vadlamudi S."/>
            <person name="Purohit S."/>
            <person name="Kumar V."/>
            <person name="Rathore A."/>
            <person name="Chitikineni A."/>
            <person name="Varshney R.K."/>
        </authorList>
    </citation>
    <scope>NUCLEOTIDE SEQUENCE [LARGE SCALE GENOMIC DNA]</scope>
    <source>
        <strain evidence="1 2">KAI-180</strain>
    </source>
</reference>
<gene>
    <name evidence="1" type="ORF">G6W59_04080</name>
</gene>
<accession>A0A7Y6C6G1</accession>
<organism evidence="1 2">
    <name type="scientific">Streptomyces odorifer</name>
    <dbReference type="NCBI Taxonomy" id="53450"/>
    <lineage>
        <taxon>Bacteria</taxon>
        <taxon>Bacillati</taxon>
        <taxon>Actinomycetota</taxon>
        <taxon>Actinomycetes</taxon>
        <taxon>Kitasatosporales</taxon>
        <taxon>Streptomycetaceae</taxon>
        <taxon>Streptomyces</taxon>
        <taxon>Streptomyces albidoflavus group</taxon>
    </lineage>
</organism>
<dbReference type="EMBL" id="JAANNT010000002">
    <property type="protein sequence ID" value="NUV27530.1"/>
    <property type="molecule type" value="Genomic_DNA"/>
</dbReference>
<name>A0A7Y6C6G1_9ACTN</name>
<keyword evidence="2" id="KW-1185">Reference proteome</keyword>
<dbReference type="RefSeq" id="WP_175459114.1">
    <property type="nucleotide sequence ID" value="NZ_JAANNT010000002.1"/>
</dbReference>